<keyword evidence="3 5" id="KW-0238">DNA-binding</keyword>
<dbReference type="AlphaFoldDB" id="A0A518K216"/>
<dbReference type="GO" id="GO:0006310">
    <property type="term" value="P:DNA recombination"/>
    <property type="evidence" value="ECO:0007669"/>
    <property type="project" value="UniProtKB-KW"/>
</dbReference>
<evidence type="ECO:0000313" key="8">
    <source>
        <dbReference type="EMBL" id="QDV71858.1"/>
    </source>
</evidence>
<dbReference type="CDD" id="cd00397">
    <property type="entry name" value="DNA_BRE_C"/>
    <property type="match status" value="1"/>
</dbReference>
<dbReference type="InterPro" id="IPR050090">
    <property type="entry name" value="Tyrosine_recombinase_XerCD"/>
</dbReference>
<dbReference type="GO" id="GO:0003677">
    <property type="term" value="F:DNA binding"/>
    <property type="evidence" value="ECO:0007669"/>
    <property type="project" value="UniProtKB-UniRule"/>
</dbReference>
<accession>A0A518K216</accession>
<evidence type="ECO:0000259" key="7">
    <source>
        <dbReference type="PROSITE" id="PS51900"/>
    </source>
</evidence>
<dbReference type="InterPro" id="IPR013762">
    <property type="entry name" value="Integrase-like_cat_sf"/>
</dbReference>
<dbReference type="InterPro" id="IPR011010">
    <property type="entry name" value="DNA_brk_join_enz"/>
</dbReference>
<dbReference type="InterPro" id="IPR002104">
    <property type="entry name" value="Integrase_catalytic"/>
</dbReference>
<protein>
    <submittedName>
        <fullName evidence="8">Tyrosine recombinase XerC</fullName>
    </submittedName>
</protein>
<keyword evidence="9" id="KW-1185">Reference proteome</keyword>
<dbReference type="Proteomes" id="UP000316426">
    <property type="component" value="Chromosome"/>
</dbReference>
<dbReference type="PROSITE" id="PS51900">
    <property type="entry name" value="CB"/>
    <property type="match status" value="1"/>
</dbReference>
<name>A0A518K216_9BACT</name>
<dbReference type="GO" id="GO:0015074">
    <property type="term" value="P:DNA integration"/>
    <property type="evidence" value="ECO:0007669"/>
    <property type="project" value="UniProtKB-KW"/>
</dbReference>
<evidence type="ECO:0000256" key="1">
    <source>
        <dbReference type="ARBA" id="ARBA00008857"/>
    </source>
</evidence>
<evidence type="ECO:0000259" key="6">
    <source>
        <dbReference type="PROSITE" id="PS51898"/>
    </source>
</evidence>
<feature type="domain" description="Core-binding (CB)" evidence="7">
    <location>
        <begin position="57"/>
        <end position="137"/>
    </location>
</feature>
<dbReference type="InterPro" id="IPR044068">
    <property type="entry name" value="CB"/>
</dbReference>
<keyword evidence="2" id="KW-0229">DNA integration</keyword>
<evidence type="ECO:0000256" key="2">
    <source>
        <dbReference type="ARBA" id="ARBA00022908"/>
    </source>
</evidence>
<feature type="domain" description="Tyr recombinase" evidence="6">
    <location>
        <begin position="157"/>
        <end position="339"/>
    </location>
</feature>
<reference evidence="8 9" key="1">
    <citation type="submission" date="2019-02" db="EMBL/GenBank/DDBJ databases">
        <title>Deep-cultivation of Planctomycetes and their phenomic and genomic characterization uncovers novel biology.</title>
        <authorList>
            <person name="Wiegand S."/>
            <person name="Jogler M."/>
            <person name="Boedeker C."/>
            <person name="Pinto D."/>
            <person name="Vollmers J."/>
            <person name="Rivas-Marin E."/>
            <person name="Kohn T."/>
            <person name="Peeters S.H."/>
            <person name="Heuer A."/>
            <person name="Rast P."/>
            <person name="Oberbeckmann S."/>
            <person name="Bunk B."/>
            <person name="Jeske O."/>
            <person name="Meyerdierks A."/>
            <person name="Storesund J.E."/>
            <person name="Kallscheuer N."/>
            <person name="Luecker S."/>
            <person name="Lage O.M."/>
            <person name="Pohl T."/>
            <person name="Merkel B.J."/>
            <person name="Hornburger P."/>
            <person name="Mueller R.-W."/>
            <person name="Bruemmer F."/>
            <person name="Labrenz M."/>
            <person name="Spormann A.M."/>
            <person name="Op den Camp H."/>
            <person name="Overmann J."/>
            <person name="Amann R."/>
            <person name="Jetten M.S.M."/>
            <person name="Mascher T."/>
            <person name="Medema M.H."/>
            <person name="Devos D.P."/>
            <person name="Kaster A.-K."/>
            <person name="Ovreas L."/>
            <person name="Rohde M."/>
            <person name="Galperin M.Y."/>
            <person name="Jogler C."/>
        </authorList>
    </citation>
    <scope>NUCLEOTIDE SEQUENCE [LARGE SCALE GENOMIC DNA]</scope>
    <source>
        <strain evidence="8 9">Spa11</strain>
    </source>
</reference>
<sequence>MAHGAPEPWFRKGRGWFVTIGGKQQSLRTRDKREAYERWHDLMAAGPTVAYDAGDDPLVVDLLAMFCEWAEKHLAPSSYDWYRRYLHSFVRFLPAGLTVARLKPLAVTQWLDANPGWSASSRRAAITSVKRALSWAEQQGAIQRSPLAHVKRPSAPRRTVTLTEADKKTVLNAATDVAFRELITAAELSGVRPQELRRVEARHFDARRGTWLFPQEENKTGEATGRPRVVFLPPALVELSKRLAKENPTGPLFRNAHGGTWTANAIRCRFRRMKAKLGDRAPKGLYLYAYRHTFATDALENGLNPMTVAELLGHADASTLSRVYQHLADRHDHMSEAIRRAIGNQ</sequence>
<evidence type="ECO:0000313" key="9">
    <source>
        <dbReference type="Proteomes" id="UP000316426"/>
    </source>
</evidence>
<dbReference type="PROSITE" id="PS51898">
    <property type="entry name" value="TYR_RECOMBINASE"/>
    <property type="match status" value="1"/>
</dbReference>
<dbReference type="KEGG" id="bmei:Spa11_00270"/>
<evidence type="ECO:0000256" key="4">
    <source>
        <dbReference type="ARBA" id="ARBA00023172"/>
    </source>
</evidence>
<dbReference type="Gene3D" id="1.10.443.10">
    <property type="entry name" value="Intergrase catalytic core"/>
    <property type="match status" value="1"/>
</dbReference>
<dbReference type="RefSeq" id="WP_145105118.1">
    <property type="nucleotide sequence ID" value="NZ_CP036349.1"/>
</dbReference>
<dbReference type="SUPFAM" id="SSF56349">
    <property type="entry name" value="DNA breaking-rejoining enzymes"/>
    <property type="match status" value="1"/>
</dbReference>
<evidence type="ECO:0000256" key="3">
    <source>
        <dbReference type="ARBA" id="ARBA00023125"/>
    </source>
</evidence>
<dbReference type="Pfam" id="PF00589">
    <property type="entry name" value="Phage_integrase"/>
    <property type="match status" value="1"/>
</dbReference>
<proteinExistence type="inferred from homology"/>
<keyword evidence="4" id="KW-0233">DNA recombination</keyword>
<comment type="similarity">
    <text evidence="1">Belongs to the 'phage' integrase family.</text>
</comment>
<gene>
    <name evidence="8" type="primary">xerC_1</name>
    <name evidence="8" type="ORF">Spa11_00270</name>
</gene>
<organism evidence="8 9">
    <name type="scientific">Botrimarina mediterranea</name>
    <dbReference type="NCBI Taxonomy" id="2528022"/>
    <lineage>
        <taxon>Bacteria</taxon>
        <taxon>Pseudomonadati</taxon>
        <taxon>Planctomycetota</taxon>
        <taxon>Planctomycetia</taxon>
        <taxon>Pirellulales</taxon>
        <taxon>Lacipirellulaceae</taxon>
        <taxon>Botrimarina</taxon>
    </lineage>
</organism>
<dbReference type="PANTHER" id="PTHR30349:SF64">
    <property type="entry name" value="PROPHAGE INTEGRASE INTD-RELATED"/>
    <property type="match status" value="1"/>
</dbReference>
<dbReference type="InterPro" id="IPR010998">
    <property type="entry name" value="Integrase_recombinase_N"/>
</dbReference>
<dbReference type="PANTHER" id="PTHR30349">
    <property type="entry name" value="PHAGE INTEGRASE-RELATED"/>
    <property type="match status" value="1"/>
</dbReference>
<dbReference type="EMBL" id="CP036349">
    <property type="protein sequence ID" value="QDV71858.1"/>
    <property type="molecule type" value="Genomic_DNA"/>
</dbReference>
<dbReference type="Gene3D" id="1.10.150.130">
    <property type="match status" value="1"/>
</dbReference>
<evidence type="ECO:0000256" key="5">
    <source>
        <dbReference type="PROSITE-ProRule" id="PRU01248"/>
    </source>
</evidence>